<dbReference type="HAMAP" id="MF_01842">
    <property type="entry name" value="Archaemetzincin"/>
    <property type="match status" value="1"/>
</dbReference>
<feature type="binding site" evidence="6">
    <location>
        <position position="149"/>
    </location>
    <ligand>
        <name>Zn(2+)</name>
        <dbReference type="ChEBI" id="CHEBI:29105"/>
        <label>2</label>
    </ligand>
</feature>
<evidence type="ECO:0000256" key="3">
    <source>
        <dbReference type="ARBA" id="ARBA00022801"/>
    </source>
</evidence>
<dbReference type="Proteomes" id="UP000066042">
    <property type="component" value="Chromosome"/>
</dbReference>
<dbReference type="GO" id="GO:0008237">
    <property type="term" value="F:metallopeptidase activity"/>
    <property type="evidence" value="ECO:0007669"/>
    <property type="project" value="UniProtKB-UniRule"/>
</dbReference>
<dbReference type="InterPro" id="IPR012962">
    <property type="entry name" value="Pept_M54_archaemetzincn"/>
</dbReference>
<dbReference type="PANTHER" id="PTHR15910:SF1">
    <property type="entry name" value="ARCHAEMETZINCIN-2"/>
    <property type="match status" value="1"/>
</dbReference>
<feature type="binding site" evidence="6">
    <location>
        <position position="148"/>
    </location>
    <ligand>
        <name>Zn(2+)</name>
        <dbReference type="ChEBI" id="CHEBI:29105"/>
        <label>1</label>
        <note>catalytic</note>
    </ligand>
</feature>
<dbReference type="Pfam" id="PF07998">
    <property type="entry name" value="Peptidase_M54"/>
    <property type="match status" value="1"/>
</dbReference>
<protein>
    <recommendedName>
        <fullName evidence="6">Archaemetzincin</fullName>
        <ecNumber evidence="6">3.4.-.-</ecNumber>
    </recommendedName>
</protein>
<keyword evidence="5 6" id="KW-0482">Metalloprotease</keyword>
<dbReference type="RefSeq" id="WP_056933594.1">
    <property type="nucleotide sequence ID" value="NZ_CP013050.1"/>
</dbReference>
<dbReference type="GO" id="GO:0008270">
    <property type="term" value="F:zinc ion binding"/>
    <property type="evidence" value="ECO:0007669"/>
    <property type="project" value="UniProtKB-UniRule"/>
</dbReference>
<feature type="binding site" evidence="6">
    <location>
        <position position="138"/>
    </location>
    <ligand>
        <name>Zn(2+)</name>
        <dbReference type="ChEBI" id="CHEBI:29105"/>
        <label>1</label>
        <note>catalytic</note>
    </ligand>
</feature>
<dbReference type="PIRSF" id="PIRSF005785">
    <property type="entry name" value="Zn-prot_arch"/>
    <property type="match status" value="1"/>
</dbReference>
<feature type="binding site" evidence="6">
    <location>
        <position position="142"/>
    </location>
    <ligand>
        <name>Zn(2+)</name>
        <dbReference type="ChEBI" id="CHEBI:29105"/>
        <label>1</label>
        <note>catalytic</note>
    </ligand>
</feature>
<sequence>MARLIVVPIVLEKIEKDVVVAIADYVEQFYSRFGLHAVILSEIGIDNFSVEYNWNRRQFLGRTFLPTLAQIKDTLRAGAALGITDADLYEKGLNFIFGLASPYLKVAIISLHRLRPEFYGEINNGELLKDRAIKEAMHELGHVFGLEHCPNPKCVMHFSNSILDTDLKSREYCDNCLKKLKEVFK</sequence>
<dbReference type="STRING" id="55802.TBCH5v1_0815"/>
<feature type="binding site" evidence="6">
    <location>
        <position position="173"/>
    </location>
    <ligand>
        <name>Zn(2+)</name>
        <dbReference type="ChEBI" id="CHEBI:29105"/>
        <label>2</label>
    </ligand>
</feature>
<feature type="binding site" evidence="6">
    <location>
        <position position="154"/>
    </location>
    <ligand>
        <name>Zn(2+)</name>
        <dbReference type="ChEBI" id="CHEBI:29105"/>
        <label>2</label>
    </ligand>
</feature>
<evidence type="ECO:0000256" key="5">
    <source>
        <dbReference type="ARBA" id="ARBA00023049"/>
    </source>
</evidence>
<feature type="binding site" evidence="6">
    <location>
        <position position="176"/>
    </location>
    <ligand>
        <name>Zn(2+)</name>
        <dbReference type="ChEBI" id="CHEBI:29105"/>
        <label>2</label>
    </ligand>
</feature>
<dbReference type="Gene3D" id="3.40.390.10">
    <property type="entry name" value="Collagenase (Catalytic Domain)"/>
    <property type="match status" value="1"/>
</dbReference>
<evidence type="ECO:0000256" key="2">
    <source>
        <dbReference type="ARBA" id="ARBA00022723"/>
    </source>
</evidence>
<comment type="similarity">
    <text evidence="6">Belongs to the peptidase M54 family.</text>
</comment>
<comment type="subunit">
    <text evidence="6">Monomer.</text>
</comment>
<keyword evidence="4 6" id="KW-0862">Zinc</keyword>
<proteinExistence type="inferred from homology"/>
<comment type="function">
    <text evidence="6">Probable zinc metalloprotease whose natural substrate is unknown.</text>
</comment>
<dbReference type="InterPro" id="IPR024079">
    <property type="entry name" value="MetalloPept_cat_dom_sf"/>
</dbReference>
<dbReference type="SUPFAM" id="SSF55486">
    <property type="entry name" value="Metalloproteases ('zincins'), catalytic domain"/>
    <property type="match status" value="1"/>
</dbReference>
<comment type="cofactor">
    <cofactor evidence="6">
        <name>Zn(2+)</name>
        <dbReference type="ChEBI" id="CHEBI:29105"/>
    </cofactor>
    <text evidence="6">Binds 2 Zn(2+) ions per subunit. One is catalytic, whereas the other seems to have a structural role.</text>
</comment>
<dbReference type="GO" id="GO:0006508">
    <property type="term" value="P:proteolysis"/>
    <property type="evidence" value="ECO:0007669"/>
    <property type="project" value="UniProtKB-UniRule"/>
</dbReference>
<dbReference type="AlphaFoldDB" id="A0A0S1XAH1"/>
<keyword evidence="3 6" id="KW-0378">Hydrolase</keyword>
<dbReference type="NCBIfam" id="NF033823">
    <property type="entry name" value="archmetzin"/>
    <property type="match status" value="1"/>
</dbReference>
<dbReference type="CDD" id="cd11375">
    <property type="entry name" value="Peptidase_M54"/>
    <property type="match status" value="1"/>
</dbReference>
<evidence type="ECO:0000256" key="4">
    <source>
        <dbReference type="ARBA" id="ARBA00022833"/>
    </source>
</evidence>
<keyword evidence="2 6" id="KW-0479">Metal-binding</keyword>
<organism evidence="7 8">
    <name type="scientific">Thermococcus barophilus</name>
    <dbReference type="NCBI Taxonomy" id="55802"/>
    <lineage>
        <taxon>Archaea</taxon>
        <taxon>Methanobacteriati</taxon>
        <taxon>Methanobacteriota</taxon>
        <taxon>Thermococci</taxon>
        <taxon>Thermococcales</taxon>
        <taxon>Thermococcaceae</taxon>
        <taxon>Thermococcus</taxon>
    </lineage>
</organism>
<gene>
    <name evidence="6" type="primary">amzA</name>
    <name evidence="7" type="ORF">TBCH5v1_0815</name>
</gene>
<dbReference type="GeneID" id="26136092"/>
<evidence type="ECO:0000313" key="8">
    <source>
        <dbReference type="Proteomes" id="UP000066042"/>
    </source>
</evidence>
<evidence type="ECO:0000256" key="1">
    <source>
        <dbReference type="ARBA" id="ARBA00022670"/>
    </source>
</evidence>
<dbReference type="PANTHER" id="PTHR15910">
    <property type="entry name" value="ARCHAEMETZINCIN"/>
    <property type="match status" value="1"/>
</dbReference>
<reference evidence="7 8" key="1">
    <citation type="journal article" date="2016" name="Genome Announc.">
        <title>Complete genome sequence of the hyperthermophilic and piezophilic archaeon Thermococcus barophilus Ch5, capable of growth at the expense of hydrogenogenesis from carbon monoxide and formate.</title>
        <authorList>
            <person name="Oger P."/>
            <person name="Sokolova T.G."/>
            <person name="Kozhevnikova D.A."/>
            <person name="Taranov E.A."/>
            <person name="Vannier P."/>
            <person name="Lee H.S."/>
            <person name="Kwon K.K."/>
            <person name="Kang S.G."/>
            <person name="Lee J.H."/>
            <person name="Bonch-Osmolovskaya E.A."/>
            <person name="Lebedinsky A.V."/>
        </authorList>
    </citation>
    <scope>NUCLEOTIDE SEQUENCE [LARGE SCALE GENOMIC DNA]</scope>
    <source>
        <strain evidence="8">Ch5</strain>
    </source>
</reference>
<dbReference type="InterPro" id="IPR012091">
    <property type="entry name" value="Pept_M54_archaemetzncn_arc/bac"/>
</dbReference>
<feature type="active site" description="Proton acceptor" evidence="6">
    <location>
        <position position="139"/>
    </location>
</feature>
<name>A0A0S1XAH1_THEBA</name>
<dbReference type="PATRIC" id="fig|55802.8.peg.814"/>
<dbReference type="EMBL" id="CP013050">
    <property type="protein sequence ID" value="ALM74769.1"/>
    <property type="molecule type" value="Genomic_DNA"/>
</dbReference>
<keyword evidence="1 6" id="KW-0645">Protease</keyword>
<accession>A0A0S1XAH1</accession>
<dbReference type="EC" id="3.4.-.-" evidence="6"/>
<evidence type="ECO:0000313" key="7">
    <source>
        <dbReference type="EMBL" id="ALM74769.1"/>
    </source>
</evidence>
<evidence type="ECO:0000256" key="6">
    <source>
        <dbReference type="HAMAP-Rule" id="MF_01842"/>
    </source>
</evidence>